<dbReference type="KEGG" id="adin:H7849_13160"/>
<keyword evidence="3" id="KW-1134">Transmembrane beta strand</keyword>
<dbReference type="InterPro" id="IPR039426">
    <property type="entry name" value="TonB-dep_rcpt-like"/>
</dbReference>
<keyword evidence="2" id="KW-0813">Transport</keyword>
<sequence>MARYSCLFVVFLALAGLPGACFGQGLATLSGTVTDSTGAVIGSAAITVSQIGTGTTTVVKTNDSGVYLFPSLPPAGYSLGVVATGFKDYQQKGIVLQADQSLTVNVVLQVGQASQTVTVSANAVQVDTTTGTLSQVIDRTRVNDLPLNGRNAAQLTELVAGVVLGPVDNADQGVTKTFPAAVTVSVNGARTADTSYMFDGGNNIDEYTNVNQPFPFPDALQEFSVQTSNYNAEYGQNAGGVVNIVSRSGTEAYHGNLFEYVRNGVFNARNYFASTVDPLKRNQFGGTFGGPVSIPPLFHSKHTFFFVGYQKTIIRDQQGGVNAFIPTQANLAGDFSAMLSASNPDNPLGKAVQITNPHTGAPYPNNFIDPSTFDPASVALMKDLPSIGGSGSVFYQNPLAQNFDEILVRGDQDFRSKDHITLHYYQNDFSNAGVLNSSNLLTYASHSNIRVQSALASETHVFTPNILNSLIVNYSREVSERGPLSNSPSVADFGVNIYQPAQKAIVGIAATGFFTFGDSAFAEFQRNNYILADDFHWVKGNHNLAFGVHAEISKVDLNNEFNEPGTFAFNSNNTNYALASFLLGYLYTFNQGAGQYYNARNQFYGFYAQDSWHLTRRFTLNYGIRYEPFLPWSELFHRVEQFNPDAYAAGRTSTVYTNAPPGLLFPGDTGVPEQGVRSSFKNFMPRVGFAWDVMGNGKLSLRGGAGMFYDTRQPAIMNSIPSEISPFSLSVSLTNPVGPFSNPYEGINNPFPAPVPPPKNVVFPTPVQANTFDPSGDFQVPVTYAWNVTLEQQVTNNMTTRLAYVGAHASHLFVDDQLNPATYIPGSKLSTDQRRYFAGYTNIGEASMSGNSAYNSLQASIQEKVAAGFSILANYTFSKSMDTLPYLTGNTTPSNGPGNPYAYSIYMPNYKALDIGPSDFDRQNVFSASYVWQFPRLSEGNSIMRAIVNGWRSTGIFQIQSGAPLTITAGSDISQTGLLQDRAQWNGRQPYGAGACKASAVCKNYFDPSVFALPATGNFGNVTKGAFRGPGYFDWDAGLVRSFPLKGDGNFEFRAEYFNLLNHTNLNSPVTAVGSGGFGSITGANTPRIAQLSAKINF</sequence>
<keyword evidence="7" id="KW-0732">Signal</keyword>
<keyword evidence="6" id="KW-0998">Cell outer membrane</keyword>
<dbReference type="EMBL" id="CP060394">
    <property type="protein sequence ID" value="QNI30144.1"/>
    <property type="molecule type" value="Genomic_DNA"/>
</dbReference>
<gene>
    <name evidence="9" type="ORF">H7849_13160</name>
</gene>
<dbReference type="Gene3D" id="2.60.40.1120">
    <property type="entry name" value="Carboxypeptidase-like, regulatory domain"/>
    <property type="match status" value="1"/>
</dbReference>
<evidence type="ECO:0000256" key="6">
    <source>
        <dbReference type="ARBA" id="ARBA00023237"/>
    </source>
</evidence>
<keyword evidence="4" id="KW-0812">Transmembrane</keyword>
<evidence type="ECO:0000256" key="3">
    <source>
        <dbReference type="ARBA" id="ARBA00022452"/>
    </source>
</evidence>
<proteinExistence type="predicted"/>
<evidence type="ECO:0000256" key="7">
    <source>
        <dbReference type="SAM" id="SignalP"/>
    </source>
</evidence>
<evidence type="ECO:0000256" key="4">
    <source>
        <dbReference type="ARBA" id="ARBA00022692"/>
    </source>
</evidence>
<dbReference type="PANTHER" id="PTHR30069:SF46">
    <property type="entry name" value="OAR PROTEIN"/>
    <property type="match status" value="1"/>
</dbReference>
<dbReference type="Gene3D" id="2.40.170.20">
    <property type="entry name" value="TonB-dependent receptor, beta-barrel domain"/>
    <property type="match status" value="1"/>
</dbReference>
<dbReference type="RefSeq" id="WP_186739792.1">
    <property type="nucleotide sequence ID" value="NZ_CP060394.1"/>
</dbReference>
<feature type="signal peptide" evidence="7">
    <location>
        <begin position="1"/>
        <end position="23"/>
    </location>
</feature>
<evidence type="ECO:0000313" key="9">
    <source>
        <dbReference type="EMBL" id="QNI30144.1"/>
    </source>
</evidence>
<keyword evidence="9" id="KW-0675">Receptor</keyword>
<dbReference type="GO" id="GO:0015344">
    <property type="term" value="F:siderophore uptake transmembrane transporter activity"/>
    <property type="evidence" value="ECO:0007669"/>
    <property type="project" value="TreeGrafter"/>
</dbReference>
<evidence type="ECO:0000256" key="5">
    <source>
        <dbReference type="ARBA" id="ARBA00023136"/>
    </source>
</evidence>
<dbReference type="GO" id="GO:0009279">
    <property type="term" value="C:cell outer membrane"/>
    <property type="evidence" value="ECO:0007669"/>
    <property type="project" value="UniProtKB-SubCell"/>
</dbReference>
<comment type="subcellular location">
    <subcellularLocation>
        <location evidence="1">Cell outer membrane</location>
        <topology evidence="1">Multi-pass membrane protein</topology>
    </subcellularLocation>
</comment>
<dbReference type="AlphaFoldDB" id="A0A7G8BC74"/>
<dbReference type="SUPFAM" id="SSF56935">
    <property type="entry name" value="Porins"/>
    <property type="match status" value="1"/>
</dbReference>
<protein>
    <submittedName>
        <fullName evidence="9">TonB-dependent receptor</fullName>
    </submittedName>
</protein>
<evidence type="ECO:0000256" key="2">
    <source>
        <dbReference type="ARBA" id="ARBA00022448"/>
    </source>
</evidence>
<dbReference type="Proteomes" id="UP000515312">
    <property type="component" value="Chromosome"/>
</dbReference>
<dbReference type="Pfam" id="PF25183">
    <property type="entry name" value="OMP_b-brl_4"/>
    <property type="match status" value="1"/>
</dbReference>
<evidence type="ECO:0000313" key="10">
    <source>
        <dbReference type="Proteomes" id="UP000515312"/>
    </source>
</evidence>
<dbReference type="GO" id="GO:0044718">
    <property type="term" value="P:siderophore transmembrane transport"/>
    <property type="evidence" value="ECO:0007669"/>
    <property type="project" value="TreeGrafter"/>
</dbReference>
<feature type="domain" description="TonB-dependent transporter Oar-like beta-barrel" evidence="8">
    <location>
        <begin position="245"/>
        <end position="1091"/>
    </location>
</feature>
<evidence type="ECO:0000256" key="1">
    <source>
        <dbReference type="ARBA" id="ARBA00004571"/>
    </source>
</evidence>
<feature type="chain" id="PRO_5028908288" evidence="7">
    <location>
        <begin position="24"/>
        <end position="1098"/>
    </location>
</feature>
<dbReference type="PANTHER" id="PTHR30069">
    <property type="entry name" value="TONB-DEPENDENT OUTER MEMBRANE RECEPTOR"/>
    <property type="match status" value="1"/>
</dbReference>
<dbReference type="InterPro" id="IPR036942">
    <property type="entry name" value="Beta-barrel_TonB_sf"/>
</dbReference>
<dbReference type="SUPFAM" id="SSF49464">
    <property type="entry name" value="Carboxypeptidase regulatory domain-like"/>
    <property type="match status" value="1"/>
</dbReference>
<evidence type="ECO:0000259" key="8">
    <source>
        <dbReference type="Pfam" id="PF25183"/>
    </source>
</evidence>
<dbReference type="Pfam" id="PF13620">
    <property type="entry name" value="CarboxypepD_reg"/>
    <property type="match status" value="1"/>
</dbReference>
<accession>A0A7G8BC74</accession>
<organism evidence="9 10">
    <name type="scientific">Alloacidobacterium dinghuense</name>
    <dbReference type="NCBI Taxonomy" id="2763107"/>
    <lineage>
        <taxon>Bacteria</taxon>
        <taxon>Pseudomonadati</taxon>
        <taxon>Acidobacteriota</taxon>
        <taxon>Terriglobia</taxon>
        <taxon>Terriglobales</taxon>
        <taxon>Acidobacteriaceae</taxon>
        <taxon>Alloacidobacterium</taxon>
    </lineage>
</organism>
<dbReference type="InterPro" id="IPR008969">
    <property type="entry name" value="CarboxyPept-like_regulatory"/>
</dbReference>
<dbReference type="InterPro" id="IPR057601">
    <property type="entry name" value="Oar-like_b-barrel"/>
</dbReference>
<keyword evidence="5" id="KW-0472">Membrane</keyword>
<reference evidence="9 10" key="1">
    <citation type="submission" date="2020-08" db="EMBL/GenBank/DDBJ databases">
        <title>Edaphobacter telluris sp. nov. and Acidobacterium dinghuensis sp. nov., two acidobacteria isolated from forest soil.</title>
        <authorList>
            <person name="Fu J."/>
            <person name="Qiu L."/>
        </authorList>
    </citation>
    <scope>NUCLEOTIDE SEQUENCE [LARGE SCALE GENOMIC DNA]</scope>
    <source>
        <strain evidence="9">4Y35</strain>
    </source>
</reference>
<name>A0A7G8BC74_9BACT</name>
<keyword evidence="10" id="KW-1185">Reference proteome</keyword>